<dbReference type="InterPro" id="IPR036388">
    <property type="entry name" value="WH-like_DNA-bd_sf"/>
</dbReference>
<keyword evidence="5" id="KW-0175">Coiled coil</keyword>
<feature type="coiled-coil region" evidence="5">
    <location>
        <begin position="23"/>
        <end position="50"/>
    </location>
</feature>
<gene>
    <name evidence="7" type="ORF">ACFFJP_12015</name>
</gene>
<keyword evidence="2" id="KW-0805">Transcription regulation</keyword>
<dbReference type="Gene3D" id="1.10.10.10">
    <property type="entry name" value="Winged helix-like DNA-binding domain superfamily/Winged helix DNA-binding domain"/>
    <property type="match status" value="1"/>
</dbReference>
<dbReference type="Proteomes" id="UP001589813">
    <property type="component" value="Unassembled WGS sequence"/>
</dbReference>
<evidence type="ECO:0000259" key="6">
    <source>
        <dbReference type="PROSITE" id="PS50931"/>
    </source>
</evidence>
<evidence type="ECO:0000256" key="3">
    <source>
        <dbReference type="ARBA" id="ARBA00023125"/>
    </source>
</evidence>
<dbReference type="PANTHER" id="PTHR30537:SF10">
    <property type="entry name" value="TRANSCRIPTIONAL REGULATOR-RELATED"/>
    <property type="match status" value="1"/>
</dbReference>
<dbReference type="SUPFAM" id="SSF46785">
    <property type="entry name" value="Winged helix' DNA-binding domain"/>
    <property type="match status" value="1"/>
</dbReference>
<dbReference type="InterPro" id="IPR000847">
    <property type="entry name" value="LysR_HTH_N"/>
</dbReference>
<keyword evidence="4" id="KW-0804">Transcription</keyword>
<dbReference type="Pfam" id="PF00126">
    <property type="entry name" value="HTH_1"/>
    <property type="match status" value="1"/>
</dbReference>
<dbReference type="PROSITE" id="PS50931">
    <property type="entry name" value="HTH_LYSR"/>
    <property type="match status" value="1"/>
</dbReference>
<sequence>MKEWQGVSEFVAVAELGSFSAAARQLGMSVAQVSRNVRELEQRLQVLLLQRTTRQVHLTEPGTLYLQQCRPLLHGLAQANQQLLDLQGQPSGLIKLTAPVFYGETVIAPLLHDFLKKYPRLQLELDLTNAQLDLVKGGFDCAIRLGQLSDSGLQARKLGSRRAYLVASPAYLAEQGVPVQLSDLSQHRCLVGSVEYWRFEQQGQKLQIRPTPYIKCNSGVALTDAVLKGLGVTQLPDYYLLPHLQQGTLVELLPELQPKDDGIWALYPLNQHLPQKVRLLLDYLQQQLA</sequence>
<comment type="caution">
    <text evidence="7">The sequence shown here is derived from an EMBL/GenBank/DDBJ whole genome shotgun (WGS) entry which is preliminary data.</text>
</comment>
<evidence type="ECO:0000256" key="2">
    <source>
        <dbReference type="ARBA" id="ARBA00023015"/>
    </source>
</evidence>
<evidence type="ECO:0000313" key="7">
    <source>
        <dbReference type="EMBL" id="MFC0049012.1"/>
    </source>
</evidence>
<comment type="similarity">
    <text evidence="1">Belongs to the LysR transcriptional regulatory family.</text>
</comment>
<keyword evidence="3" id="KW-0238">DNA-binding</keyword>
<dbReference type="SUPFAM" id="SSF53850">
    <property type="entry name" value="Periplasmic binding protein-like II"/>
    <property type="match status" value="1"/>
</dbReference>
<keyword evidence="8" id="KW-1185">Reference proteome</keyword>
<dbReference type="EMBL" id="JBHLXP010000003">
    <property type="protein sequence ID" value="MFC0049012.1"/>
    <property type="molecule type" value="Genomic_DNA"/>
</dbReference>
<dbReference type="RefSeq" id="WP_377244098.1">
    <property type="nucleotide sequence ID" value="NZ_JBHLXP010000003.1"/>
</dbReference>
<evidence type="ECO:0000256" key="4">
    <source>
        <dbReference type="ARBA" id="ARBA00023163"/>
    </source>
</evidence>
<feature type="domain" description="HTH lysR-type" evidence="6">
    <location>
        <begin position="10"/>
        <end position="59"/>
    </location>
</feature>
<dbReference type="Gene3D" id="3.40.190.290">
    <property type="match status" value="1"/>
</dbReference>
<name>A0ABV6BG24_9GAMM</name>
<dbReference type="PANTHER" id="PTHR30537">
    <property type="entry name" value="HTH-TYPE TRANSCRIPTIONAL REGULATOR"/>
    <property type="match status" value="1"/>
</dbReference>
<evidence type="ECO:0000256" key="1">
    <source>
        <dbReference type="ARBA" id="ARBA00009437"/>
    </source>
</evidence>
<dbReference type="InterPro" id="IPR005119">
    <property type="entry name" value="LysR_subst-bd"/>
</dbReference>
<proteinExistence type="inferred from homology"/>
<organism evidence="7 8">
    <name type="scientific">Rheinheimera tilapiae</name>
    <dbReference type="NCBI Taxonomy" id="875043"/>
    <lineage>
        <taxon>Bacteria</taxon>
        <taxon>Pseudomonadati</taxon>
        <taxon>Pseudomonadota</taxon>
        <taxon>Gammaproteobacteria</taxon>
        <taxon>Chromatiales</taxon>
        <taxon>Chromatiaceae</taxon>
        <taxon>Rheinheimera</taxon>
    </lineage>
</organism>
<reference evidence="7 8" key="1">
    <citation type="submission" date="2024-09" db="EMBL/GenBank/DDBJ databases">
        <authorList>
            <person name="Sun Q."/>
            <person name="Mori K."/>
        </authorList>
    </citation>
    <scope>NUCLEOTIDE SEQUENCE [LARGE SCALE GENOMIC DNA]</scope>
    <source>
        <strain evidence="7 8">KCTC 23315</strain>
    </source>
</reference>
<accession>A0ABV6BG24</accession>
<evidence type="ECO:0000256" key="5">
    <source>
        <dbReference type="SAM" id="Coils"/>
    </source>
</evidence>
<dbReference type="InterPro" id="IPR036390">
    <property type="entry name" value="WH_DNA-bd_sf"/>
</dbReference>
<evidence type="ECO:0000313" key="8">
    <source>
        <dbReference type="Proteomes" id="UP001589813"/>
    </source>
</evidence>
<dbReference type="InterPro" id="IPR058163">
    <property type="entry name" value="LysR-type_TF_proteobact-type"/>
</dbReference>
<protein>
    <submittedName>
        <fullName evidence="7">LysR family transcriptional regulator</fullName>
    </submittedName>
</protein>
<dbReference type="Pfam" id="PF03466">
    <property type="entry name" value="LysR_substrate"/>
    <property type="match status" value="1"/>
</dbReference>